<dbReference type="Pfam" id="PF19413">
    <property type="entry name" value="YaiO"/>
    <property type="match status" value="1"/>
</dbReference>
<dbReference type="InterPro" id="IPR030887">
    <property type="entry name" value="Beta-barrel_YaiO"/>
</dbReference>
<feature type="chain" id="PRO_5016986488" evidence="1">
    <location>
        <begin position="20"/>
        <end position="151"/>
    </location>
</feature>
<keyword evidence="1" id="KW-0732">Signal</keyword>
<name>A0A377KB14_ECOLX</name>
<evidence type="ECO:0000313" key="4">
    <source>
        <dbReference type="Proteomes" id="UP000254181"/>
    </source>
</evidence>
<dbReference type="AlphaFoldDB" id="A0A377KB14"/>
<feature type="domain" description="YaiO beta-barrel" evidence="2">
    <location>
        <begin position="23"/>
        <end position="106"/>
    </location>
</feature>
<gene>
    <name evidence="3" type="primary">yaiO_3</name>
    <name evidence="3" type="ORF">NCTC9075_05140</name>
</gene>
<evidence type="ECO:0000313" key="3">
    <source>
        <dbReference type="EMBL" id="STP21681.1"/>
    </source>
</evidence>
<reference evidence="3 4" key="1">
    <citation type="submission" date="2018-06" db="EMBL/GenBank/DDBJ databases">
        <authorList>
            <consortium name="Pathogen Informatics"/>
            <person name="Doyle S."/>
        </authorList>
    </citation>
    <scope>NUCLEOTIDE SEQUENCE [LARGE SCALE GENOMIC DNA]</scope>
    <source>
        <strain evidence="3 4">NCTC9075</strain>
    </source>
</reference>
<protein>
    <submittedName>
        <fullName evidence="3">Outer membrane protein</fullName>
    </submittedName>
</protein>
<feature type="signal peptide" evidence="1">
    <location>
        <begin position="1"/>
        <end position="19"/>
    </location>
</feature>
<dbReference type="Proteomes" id="UP000254181">
    <property type="component" value="Unassembled WGS sequence"/>
</dbReference>
<organism evidence="3 4">
    <name type="scientific">Escherichia coli</name>
    <dbReference type="NCBI Taxonomy" id="562"/>
    <lineage>
        <taxon>Bacteria</taxon>
        <taxon>Pseudomonadati</taxon>
        <taxon>Pseudomonadota</taxon>
        <taxon>Gammaproteobacteria</taxon>
        <taxon>Enterobacterales</taxon>
        <taxon>Enterobacteriaceae</taxon>
        <taxon>Escherichia</taxon>
    </lineage>
</organism>
<sequence>MIKRTLLAAAIFSALPVYAGLTSITAGYDFTDYSGDHGNRNLAYAELVAKVENTTLLFNLSQGRRDYETEHFNATRGQGAVWYKWNNWLTTRTGIAFADNTPVFAARIFVRILTWPCCQKRFSRPVIATLNITMMSKSMPGKAAYHSILAR</sequence>
<dbReference type="EMBL" id="UGEM01000004">
    <property type="protein sequence ID" value="STP21681.1"/>
    <property type="molecule type" value="Genomic_DNA"/>
</dbReference>
<accession>A0A377KB14</accession>
<evidence type="ECO:0000259" key="2">
    <source>
        <dbReference type="Pfam" id="PF19413"/>
    </source>
</evidence>
<dbReference type="NCBIfam" id="TIGR04390">
    <property type="entry name" value="OMP_YaiO_dom"/>
    <property type="match status" value="1"/>
</dbReference>
<evidence type="ECO:0000256" key="1">
    <source>
        <dbReference type="SAM" id="SignalP"/>
    </source>
</evidence>
<proteinExistence type="predicted"/>